<reference evidence="2" key="1">
    <citation type="submission" date="2016-10" db="EMBL/GenBank/DDBJ databases">
        <authorList>
            <person name="Varghese N."/>
            <person name="Submissions S."/>
        </authorList>
    </citation>
    <scope>NUCLEOTIDE SEQUENCE [LARGE SCALE GENOMIC DNA]</scope>
    <source>
        <strain evidence="2">JCM 2783</strain>
    </source>
</reference>
<organism evidence="1 2">
    <name type="scientific">Pseudomonas straminea</name>
    <dbReference type="NCBI Taxonomy" id="47882"/>
    <lineage>
        <taxon>Bacteria</taxon>
        <taxon>Pseudomonadati</taxon>
        <taxon>Pseudomonadota</taxon>
        <taxon>Gammaproteobacteria</taxon>
        <taxon>Pseudomonadales</taxon>
        <taxon>Pseudomonadaceae</taxon>
        <taxon>Phytopseudomonas</taxon>
    </lineage>
</organism>
<proteinExistence type="predicted"/>
<dbReference type="AlphaFoldDB" id="A0A1I1UBL1"/>
<protein>
    <submittedName>
        <fullName evidence="1">Uncharacterized protein</fullName>
    </submittedName>
</protein>
<evidence type="ECO:0000313" key="1">
    <source>
        <dbReference type="EMBL" id="SFD68127.1"/>
    </source>
</evidence>
<name>A0A1I1UBL1_PSEOC</name>
<gene>
    <name evidence="1" type="ORF">SAMN05216372_103217</name>
</gene>
<sequence length="84" mass="9468">MTEVSDDPLCLVFIPALVTVLYAAEKHKGALLTEKEVIDIRDNATCMKVPFSVALEGEQKRGYPDIAAENCWEEWQSLRTELLN</sequence>
<dbReference type="RefSeq" id="WP_036986396.1">
    <property type="nucleotide sequence ID" value="NZ_BSSG01000004.1"/>
</dbReference>
<evidence type="ECO:0000313" key="2">
    <source>
        <dbReference type="Proteomes" id="UP000243950"/>
    </source>
</evidence>
<dbReference type="EMBL" id="FOMO01000003">
    <property type="protein sequence ID" value="SFD68127.1"/>
    <property type="molecule type" value="Genomic_DNA"/>
</dbReference>
<keyword evidence="2" id="KW-1185">Reference proteome</keyword>
<dbReference type="Proteomes" id="UP000243950">
    <property type="component" value="Unassembled WGS sequence"/>
</dbReference>
<accession>A0A1I1UBL1</accession>